<dbReference type="GO" id="GO:0000981">
    <property type="term" value="F:DNA-binding transcription factor activity, RNA polymerase II-specific"/>
    <property type="evidence" value="ECO:0007669"/>
    <property type="project" value="UniProtKB-ARBA"/>
</dbReference>
<accession>A0A9W8LSN6</accession>
<protein>
    <recommendedName>
        <fullName evidence="11">C2H2-type domain-containing protein</fullName>
    </recommendedName>
</protein>
<feature type="domain" description="C2H2-type" evidence="11">
    <location>
        <begin position="213"/>
        <end position="237"/>
    </location>
</feature>
<feature type="domain" description="C2H2-type" evidence="11">
    <location>
        <begin position="271"/>
        <end position="301"/>
    </location>
</feature>
<dbReference type="OrthoDB" id="427030at2759"/>
<dbReference type="FunFam" id="3.30.160.60:FF:000125">
    <property type="entry name" value="Putative zinc finger protein 143"/>
    <property type="match status" value="1"/>
</dbReference>
<feature type="domain" description="C2H2-type" evidence="11">
    <location>
        <begin position="183"/>
        <end position="208"/>
    </location>
</feature>
<evidence type="ECO:0000256" key="2">
    <source>
        <dbReference type="ARBA" id="ARBA00022723"/>
    </source>
</evidence>
<proteinExistence type="predicted"/>
<dbReference type="SMART" id="SM00355">
    <property type="entry name" value="ZnF_C2H2"/>
    <property type="match status" value="10"/>
</dbReference>
<keyword evidence="2" id="KW-0479">Metal-binding</keyword>
<keyword evidence="5" id="KW-0862">Zinc</keyword>
<dbReference type="InterPro" id="IPR036236">
    <property type="entry name" value="Znf_C2H2_sf"/>
</dbReference>
<comment type="caution">
    <text evidence="12">The sequence shown here is derived from an EMBL/GenBank/DDBJ whole genome shotgun (WGS) entry which is preliminary data.</text>
</comment>
<organism evidence="12 13">
    <name type="scientific">Coemansia guatemalensis</name>
    <dbReference type="NCBI Taxonomy" id="2761395"/>
    <lineage>
        <taxon>Eukaryota</taxon>
        <taxon>Fungi</taxon>
        <taxon>Fungi incertae sedis</taxon>
        <taxon>Zoopagomycota</taxon>
        <taxon>Kickxellomycotina</taxon>
        <taxon>Kickxellomycetes</taxon>
        <taxon>Kickxellales</taxon>
        <taxon>Kickxellaceae</taxon>
        <taxon>Coemansia</taxon>
    </lineage>
</organism>
<dbReference type="FunFam" id="3.30.160.60:FF:000072">
    <property type="entry name" value="zinc finger protein 143 isoform X1"/>
    <property type="match status" value="1"/>
</dbReference>
<feature type="region of interest" description="Disordered" evidence="10">
    <location>
        <begin position="1"/>
        <end position="22"/>
    </location>
</feature>
<evidence type="ECO:0000256" key="6">
    <source>
        <dbReference type="ARBA" id="ARBA00023015"/>
    </source>
</evidence>
<dbReference type="AlphaFoldDB" id="A0A9W8LSN6"/>
<dbReference type="EMBL" id="JANBUO010000722">
    <property type="protein sequence ID" value="KAJ2802015.1"/>
    <property type="molecule type" value="Genomic_DNA"/>
</dbReference>
<gene>
    <name evidence="12" type="ORF">H4R20_003443</name>
</gene>
<evidence type="ECO:0000313" key="12">
    <source>
        <dbReference type="EMBL" id="KAJ2802015.1"/>
    </source>
</evidence>
<dbReference type="Proteomes" id="UP001140094">
    <property type="component" value="Unassembled WGS sequence"/>
</dbReference>
<sequence length="417" mass="46629">MDLLHKHGTTTISNGLLTPTSGGTEAEVLEDMCSKSEHSDYSDGTLETPLSPAASQRSVARNHVCSECNKAFTKACRLVEHYRTHTGERPFVCQFPGCGKSYMRDTHLAVHARKHSESQARRYSCTVPGCTRGFSTNQHLKRHMAVHSSEKPYACTFDGCMRRFSKRNQLHVHQCLHTGENPQVCDHPGCTQSFKYPSQLRKHRLTHSQSLRYCCGVPDCSAQFSKWSELQAHRKIHKPTSYTCDICGAKFAKSHSLKVHALRHDPDRLVFACPHDGCGRFYIDGNALKAHVRAVHSNRPRFVCPHSECDRSYAYAHSLRAHVQKTHQTCGSNGKASESLHQPDKNSQSSDSAVQKPPKRRPNALEIASGMAYDDPEISGRYMVCPEQGCAFRFKRQTALDCHIIAAHSPATDTEDS</sequence>
<feature type="domain" description="C2H2-type" evidence="11">
    <location>
        <begin position="153"/>
        <end position="182"/>
    </location>
</feature>
<feature type="domain" description="C2H2-type" evidence="11">
    <location>
        <begin position="302"/>
        <end position="327"/>
    </location>
</feature>
<dbReference type="PROSITE" id="PS50157">
    <property type="entry name" value="ZINC_FINGER_C2H2_2"/>
    <property type="match status" value="9"/>
</dbReference>
<evidence type="ECO:0000256" key="9">
    <source>
        <dbReference type="PROSITE-ProRule" id="PRU00042"/>
    </source>
</evidence>
<feature type="domain" description="C2H2-type" evidence="11">
    <location>
        <begin position="123"/>
        <end position="152"/>
    </location>
</feature>
<keyword evidence="8" id="KW-0539">Nucleus</keyword>
<keyword evidence="13" id="KW-1185">Reference proteome</keyword>
<keyword evidence="6" id="KW-0805">Transcription regulation</keyword>
<evidence type="ECO:0000256" key="4">
    <source>
        <dbReference type="ARBA" id="ARBA00022771"/>
    </source>
</evidence>
<name>A0A9W8LSN6_9FUNG</name>
<evidence type="ECO:0000256" key="7">
    <source>
        <dbReference type="ARBA" id="ARBA00023163"/>
    </source>
</evidence>
<dbReference type="SUPFAM" id="SSF57667">
    <property type="entry name" value="beta-beta-alpha zinc fingers"/>
    <property type="match status" value="4"/>
</dbReference>
<evidence type="ECO:0000256" key="3">
    <source>
        <dbReference type="ARBA" id="ARBA00022737"/>
    </source>
</evidence>
<dbReference type="InterPro" id="IPR051061">
    <property type="entry name" value="Zinc_finger_trans_reg"/>
</dbReference>
<feature type="domain" description="C2H2-type" evidence="11">
    <location>
        <begin position="242"/>
        <end position="269"/>
    </location>
</feature>
<keyword evidence="3" id="KW-0677">Repeat</keyword>
<evidence type="ECO:0000256" key="10">
    <source>
        <dbReference type="SAM" id="MobiDB-lite"/>
    </source>
</evidence>
<dbReference type="GO" id="GO:0005634">
    <property type="term" value="C:nucleus"/>
    <property type="evidence" value="ECO:0007669"/>
    <property type="project" value="UniProtKB-SubCell"/>
</dbReference>
<comment type="subcellular location">
    <subcellularLocation>
        <location evidence="1">Nucleus</location>
    </subcellularLocation>
</comment>
<evidence type="ECO:0000256" key="8">
    <source>
        <dbReference type="ARBA" id="ARBA00023242"/>
    </source>
</evidence>
<feature type="compositionally biased region" description="Polar residues" evidence="10">
    <location>
        <begin position="9"/>
        <end position="22"/>
    </location>
</feature>
<dbReference type="Gene3D" id="3.30.160.60">
    <property type="entry name" value="Classic Zinc Finger"/>
    <property type="match status" value="7"/>
</dbReference>
<evidence type="ECO:0000259" key="11">
    <source>
        <dbReference type="PROSITE" id="PS50157"/>
    </source>
</evidence>
<feature type="domain" description="C2H2-type" evidence="11">
    <location>
        <begin position="91"/>
        <end position="120"/>
    </location>
</feature>
<dbReference type="InterPro" id="IPR013087">
    <property type="entry name" value="Znf_C2H2_type"/>
</dbReference>
<feature type="domain" description="C2H2-type" evidence="11">
    <location>
        <begin position="63"/>
        <end position="90"/>
    </location>
</feature>
<evidence type="ECO:0000256" key="1">
    <source>
        <dbReference type="ARBA" id="ARBA00004123"/>
    </source>
</evidence>
<feature type="compositionally biased region" description="Polar residues" evidence="10">
    <location>
        <begin position="326"/>
        <end position="353"/>
    </location>
</feature>
<evidence type="ECO:0000256" key="5">
    <source>
        <dbReference type="ARBA" id="ARBA00022833"/>
    </source>
</evidence>
<dbReference type="GO" id="GO:0000978">
    <property type="term" value="F:RNA polymerase II cis-regulatory region sequence-specific DNA binding"/>
    <property type="evidence" value="ECO:0007669"/>
    <property type="project" value="UniProtKB-ARBA"/>
</dbReference>
<dbReference type="PANTHER" id="PTHR46179">
    <property type="entry name" value="ZINC FINGER PROTEIN"/>
    <property type="match status" value="1"/>
</dbReference>
<dbReference type="PROSITE" id="PS00028">
    <property type="entry name" value="ZINC_FINGER_C2H2_1"/>
    <property type="match status" value="9"/>
</dbReference>
<keyword evidence="4 9" id="KW-0863">Zinc-finger</keyword>
<keyword evidence="7" id="KW-0804">Transcription</keyword>
<dbReference type="PANTHER" id="PTHR46179:SF13">
    <property type="entry name" value="C2H2-TYPE DOMAIN-CONTAINING PROTEIN"/>
    <property type="match status" value="1"/>
</dbReference>
<evidence type="ECO:0000313" key="13">
    <source>
        <dbReference type="Proteomes" id="UP001140094"/>
    </source>
</evidence>
<reference evidence="12" key="1">
    <citation type="submission" date="2022-07" db="EMBL/GenBank/DDBJ databases">
        <title>Phylogenomic reconstructions and comparative analyses of Kickxellomycotina fungi.</title>
        <authorList>
            <person name="Reynolds N.K."/>
            <person name="Stajich J.E."/>
            <person name="Barry K."/>
            <person name="Grigoriev I.V."/>
            <person name="Crous P."/>
            <person name="Smith M.E."/>
        </authorList>
    </citation>
    <scope>NUCLEOTIDE SEQUENCE</scope>
    <source>
        <strain evidence="12">NRRL 1565</strain>
    </source>
</reference>
<dbReference type="FunFam" id="3.30.160.60:FF:000145">
    <property type="entry name" value="Zinc finger protein 574"/>
    <property type="match status" value="1"/>
</dbReference>
<feature type="region of interest" description="Disordered" evidence="10">
    <location>
        <begin position="326"/>
        <end position="370"/>
    </location>
</feature>
<dbReference type="GO" id="GO:0008270">
    <property type="term" value="F:zinc ion binding"/>
    <property type="evidence" value="ECO:0007669"/>
    <property type="project" value="UniProtKB-KW"/>
</dbReference>
<dbReference type="Pfam" id="PF00096">
    <property type="entry name" value="zf-C2H2"/>
    <property type="match status" value="6"/>
</dbReference>